<comment type="similarity">
    <text evidence="1">Belongs to the 'GDXG' lipolytic enzyme family.</text>
</comment>
<feature type="active site" evidence="3">
    <location>
        <position position="345"/>
    </location>
</feature>
<dbReference type="OrthoDB" id="408631at2759"/>
<evidence type="ECO:0000256" key="2">
    <source>
        <dbReference type="ARBA" id="ARBA00022801"/>
    </source>
</evidence>
<dbReference type="InterPro" id="IPR013094">
    <property type="entry name" value="AB_hydrolase_3"/>
</dbReference>
<keyword evidence="2 6" id="KW-0378">Hydrolase</keyword>
<dbReference type="InterPro" id="IPR029058">
    <property type="entry name" value="AB_hydrolase_fold"/>
</dbReference>
<evidence type="ECO:0000313" key="7">
    <source>
        <dbReference type="Proteomes" id="UP000596742"/>
    </source>
</evidence>
<dbReference type="PANTHER" id="PTHR48081:SF8">
    <property type="entry name" value="ALPHA_BETA HYDROLASE FOLD-3 DOMAIN-CONTAINING PROTEIN-RELATED"/>
    <property type="match status" value="1"/>
</dbReference>
<organism evidence="6 7">
    <name type="scientific">Mytilus galloprovincialis</name>
    <name type="common">Mediterranean mussel</name>
    <dbReference type="NCBI Taxonomy" id="29158"/>
    <lineage>
        <taxon>Eukaryota</taxon>
        <taxon>Metazoa</taxon>
        <taxon>Spiralia</taxon>
        <taxon>Lophotrochozoa</taxon>
        <taxon>Mollusca</taxon>
        <taxon>Bivalvia</taxon>
        <taxon>Autobranchia</taxon>
        <taxon>Pteriomorphia</taxon>
        <taxon>Mytilida</taxon>
        <taxon>Mytiloidea</taxon>
        <taxon>Mytilidae</taxon>
        <taxon>Mytilinae</taxon>
        <taxon>Mytilus</taxon>
    </lineage>
</organism>
<dbReference type="GO" id="GO:0004806">
    <property type="term" value="F:triacylglycerol lipase activity"/>
    <property type="evidence" value="ECO:0007669"/>
    <property type="project" value="UniProtKB-EC"/>
</dbReference>
<dbReference type="PIRSF" id="PIRSF037251">
    <property type="entry name" value="Arylacetamide_deacetylase"/>
    <property type="match status" value="1"/>
</dbReference>
<dbReference type="Proteomes" id="UP000596742">
    <property type="component" value="Unassembled WGS sequence"/>
</dbReference>
<dbReference type="Pfam" id="PF07859">
    <property type="entry name" value="Abhydrolase_3"/>
    <property type="match status" value="2"/>
</dbReference>
<sequence length="402" mass="45683">MKRWVIAPIILFSVAYYAYIPLPEDAIEPYKQHIPALTLKIVDDVGRLAELLGFSRLNATRAVTDMSLMAGKYLHPKIEGIQAEEGTFDGIGVRIFKPTTPSKELRPGVVYIHGGGWTLLSVDGYDRFTRALAKKTQAIVISVDYRLAPEHIFPAAFDDCVKATKYFMKNAAAFGVDSSKIGIAGDSAGGNLAMAVSLYFGKENIKPKLNFQGLIYPALQAMDYNLSSYREFDLSMRNTYTPVTKTTMIHYYNLYGFGGDQYVEYFKENTHTTRETKKKYRKFVDPSHLTWKYQMLPDDDSSKENIEIANKVANVILNPYFAPLMATDEELKLLPKTYLITAEYDGLRDEGMILGHRLRRINHPLNYKHWDGVEHGFMIYSFYDSYKAGLEHLSSYIKEVSV</sequence>
<proteinExistence type="inferred from homology"/>
<feature type="domain" description="Alpha/beta hydrolase fold-3" evidence="5">
    <location>
        <begin position="109"/>
        <end position="255"/>
    </location>
</feature>
<dbReference type="GO" id="GO:0016020">
    <property type="term" value="C:membrane"/>
    <property type="evidence" value="ECO:0007669"/>
    <property type="project" value="InterPro"/>
</dbReference>
<dbReference type="PANTHER" id="PTHR48081">
    <property type="entry name" value="AB HYDROLASE SUPERFAMILY PROTEIN C4A8.06C"/>
    <property type="match status" value="1"/>
</dbReference>
<dbReference type="InterPro" id="IPR017157">
    <property type="entry name" value="Arylacetamide_deacetylase"/>
</dbReference>
<feature type="active site" evidence="3 4">
    <location>
        <position position="187"/>
    </location>
</feature>
<name>A0A8B6DP33_MYTGA</name>
<evidence type="ECO:0000256" key="1">
    <source>
        <dbReference type="ARBA" id="ARBA00010515"/>
    </source>
</evidence>
<evidence type="ECO:0000259" key="5">
    <source>
        <dbReference type="Pfam" id="PF07859"/>
    </source>
</evidence>
<keyword evidence="7" id="KW-1185">Reference proteome</keyword>
<dbReference type="PROSITE" id="PS01174">
    <property type="entry name" value="LIPASE_GDXG_SER"/>
    <property type="match status" value="1"/>
</dbReference>
<feature type="domain" description="Alpha/beta hydrolase fold-3" evidence="5">
    <location>
        <begin position="316"/>
        <end position="378"/>
    </location>
</feature>
<gene>
    <name evidence="6" type="ORF">MGAL_10B063704</name>
</gene>
<dbReference type="SUPFAM" id="SSF53474">
    <property type="entry name" value="alpha/beta-Hydrolases"/>
    <property type="match status" value="1"/>
</dbReference>
<evidence type="ECO:0000256" key="4">
    <source>
        <dbReference type="PROSITE-ProRule" id="PRU10038"/>
    </source>
</evidence>
<feature type="active site" evidence="3">
    <location>
        <position position="375"/>
    </location>
</feature>
<dbReference type="Gene3D" id="3.40.50.1820">
    <property type="entry name" value="alpha/beta hydrolase"/>
    <property type="match status" value="1"/>
</dbReference>
<evidence type="ECO:0000256" key="3">
    <source>
        <dbReference type="PIRSR" id="PIRSR037251-1"/>
    </source>
</evidence>
<accession>A0A8B6DP33</accession>
<evidence type="ECO:0000313" key="6">
    <source>
        <dbReference type="EMBL" id="VDI22291.1"/>
    </source>
</evidence>
<dbReference type="InterPro" id="IPR050300">
    <property type="entry name" value="GDXG_lipolytic_enzyme"/>
</dbReference>
<comment type="caution">
    <text evidence="6">The sequence shown here is derived from an EMBL/GenBank/DDBJ whole genome shotgun (WGS) entry which is preliminary data.</text>
</comment>
<dbReference type="AlphaFoldDB" id="A0A8B6DP33"/>
<dbReference type="InterPro" id="IPR033140">
    <property type="entry name" value="Lipase_GDXG_put_SER_AS"/>
</dbReference>
<reference evidence="6" key="1">
    <citation type="submission" date="2018-11" db="EMBL/GenBank/DDBJ databases">
        <authorList>
            <person name="Alioto T."/>
            <person name="Alioto T."/>
        </authorList>
    </citation>
    <scope>NUCLEOTIDE SEQUENCE</scope>
</reference>
<dbReference type="EMBL" id="UYJE01003766">
    <property type="protein sequence ID" value="VDI22291.1"/>
    <property type="molecule type" value="Genomic_DNA"/>
</dbReference>
<dbReference type="EC" id="3.1.1.3" evidence="6"/>
<protein>
    <submittedName>
        <fullName evidence="6">Arylacetamide deacetylase</fullName>
        <ecNumber evidence="6">3.1.1.3</ecNumber>
    </submittedName>
</protein>